<reference evidence="2 3" key="1">
    <citation type="journal article" date="2021" name="Plant Biotechnol. J.">
        <title>Multi-omics assisted identification of the key and species-specific regulatory components of drought-tolerant mechanisms in Gossypium stocksii.</title>
        <authorList>
            <person name="Yu D."/>
            <person name="Ke L."/>
            <person name="Zhang D."/>
            <person name="Wu Y."/>
            <person name="Sun Y."/>
            <person name="Mei J."/>
            <person name="Sun J."/>
            <person name="Sun Y."/>
        </authorList>
    </citation>
    <scope>NUCLEOTIDE SEQUENCE [LARGE SCALE GENOMIC DNA]</scope>
    <source>
        <strain evidence="3">cv. E1</strain>
        <tissue evidence="2">Leaf</tissue>
    </source>
</reference>
<dbReference type="EMBL" id="JAIQCV010000004">
    <property type="protein sequence ID" value="KAH1106600.1"/>
    <property type="molecule type" value="Genomic_DNA"/>
</dbReference>
<dbReference type="AlphaFoldDB" id="A0A9D3W2A9"/>
<organism evidence="2 3">
    <name type="scientific">Gossypium stocksii</name>
    <dbReference type="NCBI Taxonomy" id="47602"/>
    <lineage>
        <taxon>Eukaryota</taxon>
        <taxon>Viridiplantae</taxon>
        <taxon>Streptophyta</taxon>
        <taxon>Embryophyta</taxon>
        <taxon>Tracheophyta</taxon>
        <taxon>Spermatophyta</taxon>
        <taxon>Magnoliopsida</taxon>
        <taxon>eudicotyledons</taxon>
        <taxon>Gunneridae</taxon>
        <taxon>Pentapetalae</taxon>
        <taxon>rosids</taxon>
        <taxon>malvids</taxon>
        <taxon>Malvales</taxon>
        <taxon>Malvaceae</taxon>
        <taxon>Malvoideae</taxon>
        <taxon>Gossypium</taxon>
    </lineage>
</organism>
<proteinExistence type="predicted"/>
<comment type="caution">
    <text evidence="2">The sequence shown here is derived from an EMBL/GenBank/DDBJ whole genome shotgun (WGS) entry which is preliminary data.</text>
</comment>
<feature type="non-terminal residue" evidence="2">
    <location>
        <position position="1"/>
    </location>
</feature>
<accession>A0A9D3W2A9</accession>
<keyword evidence="3" id="KW-1185">Reference proteome</keyword>
<evidence type="ECO:0000313" key="2">
    <source>
        <dbReference type="EMBL" id="KAH1106600.1"/>
    </source>
</evidence>
<feature type="compositionally biased region" description="Basic and acidic residues" evidence="1">
    <location>
        <begin position="37"/>
        <end position="51"/>
    </location>
</feature>
<protein>
    <submittedName>
        <fullName evidence="2">Uncharacterized protein</fullName>
    </submittedName>
</protein>
<sequence>LTHRRVRWFFPDLTRVPCWIASTRVWHPKSPSPGNEGEDRVSKEDDFVWVR</sequence>
<evidence type="ECO:0000256" key="1">
    <source>
        <dbReference type="SAM" id="MobiDB-lite"/>
    </source>
</evidence>
<evidence type="ECO:0000313" key="3">
    <source>
        <dbReference type="Proteomes" id="UP000828251"/>
    </source>
</evidence>
<feature type="region of interest" description="Disordered" evidence="1">
    <location>
        <begin position="27"/>
        <end position="51"/>
    </location>
</feature>
<gene>
    <name evidence="2" type="ORF">J1N35_010368</name>
</gene>
<dbReference type="Proteomes" id="UP000828251">
    <property type="component" value="Unassembled WGS sequence"/>
</dbReference>
<name>A0A9D3W2A9_9ROSI</name>